<proteinExistence type="predicted"/>
<dbReference type="Gene3D" id="3.40.630.10">
    <property type="entry name" value="Zn peptidases"/>
    <property type="match status" value="1"/>
</dbReference>
<dbReference type="AlphaFoldDB" id="A0A0P9TFY3"/>
<accession>A0A0P9TFY3</accession>
<gene>
    <name evidence="1" type="ORF">ALO35_02858</name>
</gene>
<evidence type="ECO:0000313" key="2">
    <source>
        <dbReference type="Proteomes" id="UP000050265"/>
    </source>
</evidence>
<reference evidence="1 2" key="1">
    <citation type="submission" date="2015-09" db="EMBL/GenBank/DDBJ databases">
        <title>Genome announcement of multiple Pseudomonas syringae strains.</title>
        <authorList>
            <person name="Thakur S."/>
            <person name="Wang P.W."/>
            <person name="Gong Y."/>
            <person name="Weir B.S."/>
            <person name="Guttman D.S."/>
        </authorList>
    </citation>
    <scope>NUCLEOTIDE SEQUENCE [LARGE SCALE GENOMIC DNA]</scope>
    <source>
        <strain evidence="1 2">ICMP3507</strain>
    </source>
</reference>
<protein>
    <submittedName>
        <fullName evidence="1">Arginine/ornithine transport operon protein Aot</fullName>
    </submittedName>
</protein>
<organism evidence="1 2">
    <name type="scientific">Pseudomonas amygdali pv. lachrymans</name>
    <name type="common">Pseudomonas syringae pv. lachrymans</name>
    <dbReference type="NCBI Taxonomy" id="53707"/>
    <lineage>
        <taxon>Bacteria</taxon>
        <taxon>Pseudomonadati</taxon>
        <taxon>Pseudomonadota</taxon>
        <taxon>Gammaproteobacteria</taxon>
        <taxon>Pseudomonadales</taxon>
        <taxon>Pseudomonadaceae</taxon>
        <taxon>Pseudomonas</taxon>
        <taxon>Pseudomonas amygdali</taxon>
    </lineage>
</organism>
<dbReference type="Proteomes" id="UP000050265">
    <property type="component" value="Unassembled WGS sequence"/>
</dbReference>
<evidence type="ECO:0000313" key="1">
    <source>
        <dbReference type="EMBL" id="KPX71490.1"/>
    </source>
</evidence>
<comment type="caution">
    <text evidence="1">The sequence shown here is derived from an EMBL/GenBank/DDBJ whole genome shotgun (WGS) entry which is preliminary data.</text>
</comment>
<sequence>MAAVEPVTTPVGGLLVFCAMPGEHVEAGQLIAEVIDPISDTVACIHALNAGLLYARSLRRMATAGMVIAHIAGTQAYRSGYLLSP</sequence>
<name>A0A0P9TFY3_PSEAV</name>
<dbReference type="EMBL" id="LJQP01000171">
    <property type="protein sequence ID" value="KPX71490.1"/>
    <property type="molecule type" value="Genomic_DNA"/>
</dbReference>
<dbReference type="PATRIC" id="fig|53707.9.peg.4154"/>
<dbReference type="SUPFAM" id="SSF53187">
    <property type="entry name" value="Zn-dependent exopeptidases"/>
    <property type="match status" value="1"/>
</dbReference>